<comment type="caution">
    <text evidence="1">The sequence shown here is derived from an EMBL/GenBank/DDBJ whole genome shotgun (WGS) entry which is preliminary data.</text>
</comment>
<evidence type="ECO:0000313" key="1">
    <source>
        <dbReference type="EMBL" id="KAK0595612.1"/>
    </source>
</evidence>
<keyword evidence="2" id="KW-1185">Reference proteome</keyword>
<name>A0AA39SKA7_ACESA</name>
<proteinExistence type="predicted"/>
<accession>A0AA39SKA7</accession>
<gene>
    <name evidence="1" type="ORF">LWI29_008361</name>
</gene>
<dbReference type="AlphaFoldDB" id="A0AA39SKA7"/>
<dbReference type="Proteomes" id="UP001168877">
    <property type="component" value="Unassembled WGS sequence"/>
</dbReference>
<evidence type="ECO:0000313" key="2">
    <source>
        <dbReference type="Proteomes" id="UP001168877"/>
    </source>
</evidence>
<sequence length="175" mass="20200">MASSRGGSEWMANPAVTSTGSFIDVKLPSHWFNYNFPSFALSVVVTTSNPNHQCDHQGDYDDKYSNVNYEGVVKSKDGDQCCDRINVFRGSYSLFWVPYCGLDYFRSSHVIIGFGYRFFHELCDDEFSFRFYVEDENKSNIEHFQVVKCGVHLMFGLHLETPGDEQHPKRLKHIE</sequence>
<dbReference type="EMBL" id="JAUESC010000004">
    <property type="protein sequence ID" value="KAK0595612.1"/>
    <property type="molecule type" value="Genomic_DNA"/>
</dbReference>
<reference evidence="1" key="1">
    <citation type="journal article" date="2022" name="Plant J.">
        <title>Strategies of tolerance reflected in two North American maple genomes.</title>
        <authorList>
            <person name="McEvoy S.L."/>
            <person name="Sezen U.U."/>
            <person name="Trouern-Trend A."/>
            <person name="McMahon S.M."/>
            <person name="Schaberg P.G."/>
            <person name="Yang J."/>
            <person name="Wegrzyn J.L."/>
            <person name="Swenson N.G."/>
        </authorList>
    </citation>
    <scope>NUCLEOTIDE SEQUENCE</scope>
    <source>
        <strain evidence="1">NS2018</strain>
    </source>
</reference>
<reference evidence="1" key="2">
    <citation type="submission" date="2023-06" db="EMBL/GenBank/DDBJ databases">
        <authorList>
            <person name="Swenson N.G."/>
            <person name="Wegrzyn J.L."/>
            <person name="Mcevoy S.L."/>
        </authorList>
    </citation>
    <scope>NUCLEOTIDE SEQUENCE</scope>
    <source>
        <strain evidence="1">NS2018</strain>
        <tissue evidence="1">Leaf</tissue>
    </source>
</reference>
<protein>
    <submittedName>
        <fullName evidence="1">Uncharacterized protein</fullName>
    </submittedName>
</protein>
<organism evidence="1 2">
    <name type="scientific">Acer saccharum</name>
    <name type="common">Sugar maple</name>
    <dbReference type="NCBI Taxonomy" id="4024"/>
    <lineage>
        <taxon>Eukaryota</taxon>
        <taxon>Viridiplantae</taxon>
        <taxon>Streptophyta</taxon>
        <taxon>Embryophyta</taxon>
        <taxon>Tracheophyta</taxon>
        <taxon>Spermatophyta</taxon>
        <taxon>Magnoliopsida</taxon>
        <taxon>eudicotyledons</taxon>
        <taxon>Gunneridae</taxon>
        <taxon>Pentapetalae</taxon>
        <taxon>rosids</taxon>
        <taxon>malvids</taxon>
        <taxon>Sapindales</taxon>
        <taxon>Sapindaceae</taxon>
        <taxon>Hippocastanoideae</taxon>
        <taxon>Acereae</taxon>
        <taxon>Acer</taxon>
    </lineage>
</organism>